<evidence type="ECO:0000313" key="4">
    <source>
        <dbReference type="Proteomes" id="UP000245119"/>
    </source>
</evidence>
<dbReference type="PROSITE" id="PS50017">
    <property type="entry name" value="DEATH_DOMAIN"/>
    <property type="match status" value="1"/>
</dbReference>
<feature type="domain" description="Death" evidence="1">
    <location>
        <begin position="112"/>
        <end position="187"/>
    </location>
</feature>
<dbReference type="GO" id="GO:0042981">
    <property type="term" value="P:regulation of apoptotic process"/>
    <property type="evidence" value="ECO:0007669"/>
    <property type="project" value="InterPro"/>
</dbReference>
<organism evidence="3 4">
    <name type="scientific">Pomacea canaliculata</name>
    <name type="common">Golden apple snail</name>
    <dbReference type="NCBI Taxonomy" id="400727"/>
    <lineage>
        <taxon>Eukaryota</taxon>
        <taxon>Metazoa</taxon>
        <taxon>Spiralia</taxon>
        <taxon>Lophotrochozoa</taxon>
        <taxon>Mollusca</taxon>
        <taxon>Gastropoda</taxon>
        <taxon>Caenogastropoda</taxon>
        <taxon>Architaenioglossa</taxon>
        <taxon>Ampullarioidea</taxon>
        <taxon>Ampullariidae</taxon>
        <taxon>Pomacea</taxon>
    </lineage>
</organism>
<proteinExistence type="predicted"/>
<dbReference type="OrthoDB" id="100767at2759"/>
<dbReference type="InterPro" id="IPR000488">
    <property type="entry name" value="Death_dom"/>
</dbReference>
<dbReference type="PROSITE" id="PS50168">
    <property type="entry name" value="DED"/>
    <property type="match status" value="1"/>
</dbReference>
<dbReference type="STRING" id="400727.A0A2T7Q1P1"/>
<sequence length="189" mass="21918">MANEGVSSDALAFRQMLVRLDSKITPQELEKMKIYCKDILGTKIRDQIRSFVALCEKLEERKRLSRKEMTFFETMLTLCTDGRLDVLDILNEFRNQITKVGDLKKETAFLINNLGRDWKFFMRALGVQEAVLDMCIDAYPRNVREQINAAFKEWQEQSEAVVSREALLTALKDVKRNDLFQKINSGNLS</sequence>
<keyword evidence="4" id="KW-1185">Reference proteome</keyword>
<dbReference type="Proteomes" id="UP000245119">
    <property type="component" value="Linkage Group LG1"/>
</dbReference>
<dbReference type="SUPFAM" id="SSF47986">
    <property type="entry name" value="DEATH domain"/>
    <property type="match status" value="2"/>
</dbReference>
<dbReference type="Gene3D" id="1.10.533.10">
    <property type="entry name" value="Death Domain, Fas"/>
    <property type="match status" value="2"/>
</dbReference>
<evidence type="ECO:0000259" key="2">
    <source>
        <dbReference type="PROSITE" id="PS50168"/>
    </source>
</evidence>
<dbReference type="InterPro" id="IPR011029">
    <property type="entry name" value="DEATH-like_dom_sf"/>
</dbReference>
<dbReference type="Pfam" id="PF00531">
    <property type="entry name" value="Death"/>
    <property type="match status" value="1"/>
</dbReference>
<dbReference type="GO" id="GO:0007165">
    <property type="term" value="P:signal transduction"/>
    <property type="evidence" value="ECO:0007669"/>
    <property type="project" value="InterPro"/>
</dbReference>
<accession>A0A2T7Q1P1</accession>
<comment type="caution">
    <text evidence="3">The sequence shown here is derived from an EMBL/GenBank/DDBJ whole genome shotgun (WGS) entry which is preliminary data.</text>
</comment>
<dbReference type="Pfam" id="PF01335">
    <property type="entry name" value="DED"/>
    <property type="match status" value="1"/>
</dbReference>
<gene>
    <name evidence="3" type="ORF">C0Q70_02224</name>
</gene>
<name>A0A2T7Q1P1_POMCA</name>
<dbReference type="AlphaFoldDB" id="A0A2T7Q1P1"/>
<evidence type="ECO:0000259" key="1">
    <source>
        <dbReference type="PROSITE" id="PS50017"/>
    </source>
</evidence>
<dbReference type="InterPro" id="IPR001875">
    <property type="entry name" value="DED_dom"/>
</dbReference>
<evidence type="ECO:0008006" key="5">
    <source>
        <dbReference type="Google" id="ProtNLM"/>
    </source>
</evidence>
<evidence type="ECO:0000313" key="3">
    <source>
        <dbReference type="EMBL" id="PVD39589.1"/>
    </source>
</evidence>
<protein>
    <recommendedName>
        <fullName evidence="5">FADD</fullName>
    </recommendedName>
</protein>
<reference evidence="3 4" key="1">
    <citation type="submission" date="2018-04" db="EMBL/GenBank/DDBJ databases">
        <title>The genome of golden apple snail Pomacea canaliculata provides insight into stress tolerance and invasive adaptation.</title>
        <authorList>
            <person name="Liu C."/>
            <person name="Liu B."/>
            <person name="Ren Y."/>
            <person name="Zhang Y."/>
            <person name="Wang H."/>
            <person name="Li S."/>
            <person name="Jiang F."/>
            <person name="Yin L."/>
            <person name="Zhang G."/>
            <person name="Qian W."/>
            <person name="Fan W."/>
        </authorList>
    </citation>
    <scope>NUCLEOTIDE SEQUENCE [LARGE SCALE GENOMIC DNA]</scope>
    <source>
        <strain evidence="3">SZHN2017</strain>
        <tissue evidence="3">Muscle</tissue>
    </source>
</reference>
<feature type="domain" description="DED" evidence="2">
    <location>
        <begin position="12"/>
        <end position="92"/>
    </location>
</feature>
<dbReference type="EMBL" id="PZQS01000001">
    <property type="protein sequence ID" value="PVD39589.1"/>
    <property type="molecule type" value="Genomic_DNA"/>
</dbReference>